<comment type="caution">
    <text evidence="1">The sequence shown here is derived from an EMBL/GenBank/DDBJ whole genome shotgun (WGS) entry which is preliminary data.</text>
</comment>
<dbReference type="SUPFAM" id="SSF47781">
    <property type="entry name" value="RuvA domain 2-like"/>
    <property type="match status" value="1"/>
</dbReference>
<name>A0A069D0R5_9BACE</name>
<evidence type="ECO:0000313" key="1">
    <source>
        <dbReference type="EMBL" id="GAK35965.1"/>
    </source>
</evidence>
<organism evidence="1 2">
    <name type="scientific">Bacteroides graminisolvens DSM 19988 = JCM 15093</name>
    <dbReference type="NCBI Taxonomy" id="1121097"/>
    <lineage>
        <taxon>Bacteria</taxon>
        <taxon>Pseudomonadati</taxon>
        <taxon>Bacteroidota</taxon>
        <taxon>Bacteroidia</taxon>
        <taxon>Bacteroidales</taxon>
        <taxon>Bacteroidaceae</taxon>
        <taxon>Bacteroides</taxon>
    </lineage>
</organism>
<dbReference type="EMBL" id="BAJS01000004">
    <property type="protein sequence ID" value="GAK35965.1"/>
    <property type="molecule type" value="Genomic_DNA"/>
</dbReference>
<sequence length="58" mass="6255">MTDQERICSIALTQIAGIGPVWARNLIQAMGSAVDVFDRRKEVPEVMKGVAGARVVEA</sequence>
<protein>
    <recommendedName>
        <fullName evidence="3">DNA-protecting protein DprA</fullName>
    </recommendedName>
</protein>
<dbReference type="InterPro" id="IPR010994">
    <property type="entry name" value="RuvA_2-like"/>
</dbReference>
<proteinExistence type="predicted"/>
<keyword evidence="2" id="KW-1185">Reference proteome</keyword>
<evidence type="ECO:0008006" key="3">
    <source>
        <dbReference type="Google" id="ProtNLM"/>
    </source>
</evidence>
<gene>
    <name evidence="1" type="ORF">JCM15093_1098</name>
</gene>
<dbReference type="Proteomes" id="UP000027601">
    <property type="component" value="Unassembled WGS sequence"/>
</dbReference>
<evidence type="ECO:0000313" key="2">
    <source>
        <dbReference type="Proteomes" id="UP000027601"/>
    </source>
</evidence>
<accession>A0A069D0R5</accession>
<dbReference type="AlphaFoldDB" id="A0A069D0R5"/>
<reference evidence="1 2" key="1">
    <citation type="journal article" date="2015" name="Microbes Environ.">
        <title>Distribution and evolution of nitrogen fixation genes in the phylum bacteroidetes.</title>
        <authorList>
            <person name="Inoue J."/>
            <person name="Oshima K."/>
            <person name="Suda W."/>
            <person name="Sakamoto M."/>
            <person name="Iino T."/>
            <person name="Noda S."/>
            <person name="Hongoh Y."/>
            <person name="Hattori M."/>
            <person name="Ohkuma M."/>
        </authorList>
    </citation>
    <scope>NUCLEOTIDE SEQUENCE [LARGE SCALE GENOMIC DNA]</scope>
    <source>
        <strain evidence="1 2">JCM 15093</strain>
    </source>
</reference>